<reference evidence="1 2" key="1">
    <citation type="journal article" date="2019" name="Int. J. Syst. Evol. Microbiol.">
        <title>The Global Catalogue of Microorganisms (GCM) 10K type strain sequencing project: providing services to taxonomists for standard genome sequencing and annotation.</title>
        <authorList>
            <consortium name="The Broad Institute Genomics Platform"/>
            <consortium name="The Broad Institute Genome Sequencing Center for Infectious Disease"/>
            <person name="Wu L."/>
            <person name="Ma J."/>
        </authorList>
    </citation>
    <scope>NUCLEOTIDE SEQUENCE [LARGE SCALE GENOMIC DNA]</scope>
    <source>
        <strain evidence="1 2">JCM 10649</strain>
    </source>
</reference>
<evidence type="ECO:0000313" key="2">
    <source>
        <dbReference type="Proteomes" id="UP001499895"/>
    </source>
</evidence>
<accession>A0ABN1B6C4</accession>
<organism evidence="1 2">
    <name type="scientific">Streptomyces stramineus</name>
    <dbReference type="NCBI Taxonomy" id="173861"/>
    <lineage>
        <taxon>Bacteria</taxon>
        <taxon>Bacillati</taxon>
        <taxon>Actinomycetota</taxon>
        <taxon>Actinomycetes</taxon>
        <taxon>Kitasatosporales</taxon>
        <taxon>Streptomycetaceae</taxon>
        <taxon>Streptomyces</taxon>
    </lineage>
</organism>
<evidence type="ECO:0000313" key="1">
    <source>
        <dbReference type="EMBL" id="GAA0490631.1"/>
    </source>
</evidence>
<protein>
    <recommendedName>
        <fullName evidence="3">SMI1/KNR4 family protein</fullName>
    </recommendedName>
</protein>
<keyword evidence="2" id="KW-1185">Reference proteome</keyword>
<name>A0ABN1B6C4_9ACTN</name>
<proteinExistence type="predicted"/>
<evidence type="ECO:0008006" key="3">
    <source>
        <dbReference type="Google" id="ProtNLM"/>
    </source>
</evidence>
<dbReference type="EMBL" id="BAAAHB010000117">
    <property type="protein sequence ID" value="GAA0490631.1"/>
    <property type="molecule type" value="Genomic_DNA"/>
</dbReference>
<gene>
    <name evidence="1" type="ORF">GCM10009544_59410</name>
</gene>
<dbReference type="Proteomes" id="UP001499895">
    <property type="component" value="Unassembled WGS sequence"/>
</dbReference>
<sequence length="220" mass="23939">MVGMNSPELVAELPHPAVLLERCRSLAVLDAIFAGRERTYAFDPAWGDGVALASMDNGGGDLYAVVFDPAGVFLYGFDHECDATPWREDDRVHWPGLLDGLPPALARYAAEPAFQLDGFFDATVCAWRETGDDAWRCGPVVFEDGESDGADFLFEQLLDADGTAYADWAEDIFERPVDRAAVAAVFSGAALTPELVHQLNPEADYEEIAREAAALGRRIP</sequence>
<comment type="caution">
    <text evidence="1">The sequence shown here is derived from an EMBL/GenBank/DDBJ whole genome shotgun (WGS) entry which is preliminary data.</text>
</comment>